<protein>
    <submittedName>
        <fullName evidence="2">Polyphosphate polymerase domain-containing protein</fullName>
    </submittedName>
</protein>
<evidence type="ECO:0000313" key="3">
    <source>
        <dbReference type="Proteomes" id="UP000660861"/>
    </source>
</evidence>
<dbReference type="InterPro" id="IPR018966">
    <property type="entry name" value="VTC_domain"/>
</dbReference>
<sequence>MGQLLEVQRTEQKYRMDVAEAERLGAVLGQVLHPDEHNGPYGYPVRSLYFDTLDDTDYYNKLVGHEIQRQLRLRIYGPDAATAKLELKEEQDALQRKRSLILSRAAAQRLCAGDLFPLLEEGSSFALELYSRMQRYVYRPKCVVEYDRKAFFVAEYNTRITLDSGLRASECNLNLFSPRLLLYPVGKIRTVTMEVKFDRFLPSHVKVAVSLRERVQTSVTKYCTARSVTLRKQF</sequence>
<keyword evidence="3" id="KW-1185">Reference proteome</keyword>
<dbReference type="CDD" id="cd07750">
    <property type="entry name" value="PolyPPase_VTC_like"/>
    <property type="match status" value="1"/>
</dbReference>
<evidence type="ECO:0000259" key="1">
    <source>
        <dbReference type="Pfam" id="PF09359"/>
    </source>
</evidence>
<accession>A0A926EDU8</accession>
<dbReference type="RefSeq" id="WP_262397387.1">
    <property type="nucleotide sequence ID" value="NZ_JACRTC010000003.1"/>
</dbReference>
<dbReference type="AlphaFoldDB" id="A0A926EDU8"/>
<feature type="domain" description="VTC" evidence="1">
    <location>
        <begin position="8"/>
        <end position="228"/>
    </location>
</feature>
<organism evidence="2 3">
    <name type="scientific">Zongyangia hominis</name>
    <dbReference type="NCBI Taxonomy" id="2763677"/>
    <lineage>
        <taxon>Bacteria</taxon>
        <taxon>Bacillati</taxon>
        <taxon>Bacillota</taxon>
        <taxon>Clostridia</taxon>
        <taxon>Eubacteriales</taxon>
        <taxon>Oscillospiraceae</taxon>
        <taxon>Zongyangia</taxon>
    </lineage>
</organism>
<proteinExistence type="predicted"/>
<name>A0A926EDU8_9FIRM</name>
<dbReference type="EMBL" id="JACRTC010000003">
    <property type="protein sequence ID" value="MBC8570291.1"/>
    <property type="molecule type" value="Genomic_DNA"/>
</dbReference>
<dbReference type="GO" id="GO:0006799">
    <property type="term" value="P:polyphosphate biosynthetic process"/>
    <property type="evidence" value="ECO:0007669"/>
    <property type="project" value="UniProtKB-ARBA"/>
</dbReference>
<evidence type="ECO:0000313" key="2">
    <source>
        <dbReference type="EMBL" id="MBC8570291.1"/>
    </source>
</evidence>
<dbReference type="InterPro" id="IPR042267">
    <property type="entry name" value="VTC_sf"/>
</dbReference>
<dbReference type="Pfam" id="PF09359">
    <property type="entry name" value="VTC"/>
    <property type="match status" value="1"/>
</dbReference>
<comment type="caution">
    <text evidence="2">The sequence shown here is derived from an EMBL/GenBank/DDBJ whole genome shotgun (WGS) entry which is preliminary data.</text>
</comment>
<reference evidence="2" key="1">
    <citation type="submission" date="2020-08" db="EMBL/GenBank/DDBJ databases">
        <title>Genome public.</title>
        <authorList>
            <person name="Liu C."/>
            <person name="Sun Q."/>
        </authorList>
    </citation>
    <scope>NUCLEOTIDE SEQUENCE</scope>
    <source>
        <strain evidence="2">NSJ-54</strain>
    </source>
</reference>
<dbReference type="Gene3D" id="3.20.100.30">
    <property type="entry name" value="VTC, catalytic tunnel domain"/>
    <property type="match status" value="1"/>
</dbReference>
<gene>
    <name evidence="2" type="ORF">H8709_05550</name>
</gene>
<dbReference type="Proteomes" id="UP000660861">
    <property type="component" value="Unassembled WGS sequence"/>
</dbReference>